<organism evidence="1 2">
    <name type="scientific">Apibacter muscae</name>
    <dbReference type="NCBI Taxonomy" id="2509004"/>
    <lineage>
        <taxon>Bacteria</taxon>
        <taxon>Pseudomonadati</taxon>
        <taxon>Bacteroidota</taxon>
        <taxon>Flavobacteriia</taxon>
        <taxon>Flavobacteriales</taxon>
        <taxon>Weeksellaceae</taxon>
        <taxon>Apibacter</taxon>
    </lineage>
</organism>
<protein>
    <submittedName>
        <fullName evidence="1">Uncharacterized protein</fullName>
    </submittedName>
</protein>
<gene>
    <name evidence="1" type="ORF">ETU09_05870</name>
</gene>
<dbReference type="RefSeq" id="WP_146292508.1">
    <property type="nucleotide sequence ID" value="NZ_SELH01000018.1"/>
</dbReference>
<sequence>MEKRKNIQEPEELKLYQGMNGVWFVKKREVLRGGFHDKTDAEKFYNLLLEVNKMEEIKNNQP</sequence>
<evidence type="ECO:0000313" key="2">
    <source>
        <dbReference type="Proteomes" id="UP000319499"/>
    </source>
</evidence>
<comment type="caution">
    <text evidence="1">The sequence shown here is derived from an EMBL/GenBank/DDBJ whole genome shotgun (WGS) entry which is preliminary data.</text>
</comment>
<proteinExistence type="predicted"/>
<dbReference type="AlphaFoldDB" id="A0A563DE27"/>
<evidence type="ECO:0000313" key="1">
    <source>
        <dbReference type="EMBL" id="TWP28450.1"/>
    </source>
</evidence>
<reference evidence="1 2" key="1">
    <citation type="submission" date="2019-02" db="EMBL/GenBank/DDBJ databases">
        <title>Apibacter muscae sp. nov.: a novel member of the house fly microbiota.</title>
        <authorList>
            <person name="Park R."/>
        </authorList>
    </citation>
    <scope>NUCLEOTIDE SEQUENCE [LARGE SCALE GENOMIC DNA]</scope>
    <source>
        <strain evidence="1 2">AL1</strain>
    </source>
</reference>
<accession>A0A563DE27</accession>
<name>A0A563DE27_9FLAO</name>
<dbReference type="Proteomes" id="UP000319499">
    <property type="component" value="Unassembled WGS sequence"/>
</dbReference>
<dbReference type="EMBL" id="SELH01000018">
    <property type="protein sequence ID" value="TWP28450.1"/>
    <property type="molecule type" value="Genomic_DNA"/>
</dbReference>
<keyword evidence="2" id="KW-1185">Reference proteome</keyword>